<keyword evidence="12" id="KW-0460">Magnesium</keyword>
<evidence type="ECO:0000256" key="6">
    <source>
        <dbReference type="ARBA" id="ARBA00022490"/>
    </source>
</evidence>
<dbReference type="Proteomes" id="UP000094757">
    <property type="component" value="Chromosome"/>
</dbReference>
<evidence type="ECO:0000256" key="5">
    <source>
        <dbReference type="ARBA" id="ARBA00012055"/>
    </source>
</evidence>
<comment type="similarity">
    <text evidence="14">Belongs to the phosphofructokinase type A (PFKA) family.</text>
</comment>
<keyword evidence="6" id="KW-0963">Cytoplasm</keyword>
<evidence type="ECO:0000313" key="17">
    <source>
        <dbReference type="EMBL" id="AOH38544.1"/>
    </source>
</evidence>
<dbReference type="GO" id="GO:0003872">
    <property type="term" value="F:6-phosphofructokinase activity"/>
    <property type="evidence" value="ECO:0007669"/>
    <property type="project" value="UniProtKB-EC"/>
</dbReference>
<dbReference type="InterPro" id="IPR012003">
    <property type="entry name" value="ATP_PFK_prok-type"/>
</dbReference>
<keyword evidence="8" id="KW-0479">Metal-binding</keyword>
<dbReference type="RefSeq" id="WP_069176677.1">
    <property type="nucleotide sequence ID" value="NZ_CP017037.1"/>
</dbReference>
<dbReference type="GO" id="GO:0061621">
    <property type="term" value="P:canonical glycolysis"/>
    <property type="evidence" value="ECO:0007669"/>
    <property type="project" value="TreeGrafter"/>
</dbReference>
<dbReference type="EC" id="2.7.1.11" evidence="5"/>
<organism evidence="17 19">
    <name type="scientific">Dialister pneumosintes</name>
    <dbReference type="NCBI Taxonomy" id="39950"/>
    <lineage>
        <taxon>Bacteria</taxon>
        <taxon>Bacillati</taxon>
        <taxon>Bacillota</taxon>
        <taxon>Negativicutes</taxon>
        <taxon>Veillonellales</taxon>
        <taxon>Veillonellaceae</taxon>
        <taxon>Dialister</taxon>
    </lineage>
</organism>
<protein>
    <recommendedName>
        <fullName evidence="5">6-phosphofructokinase</fullName>
        <ecNumber evidence="5">2.7.1.11</ecNumber>
    </recommendedName>
</protein>
<evidence type="ECO:0000256" key="7">
    <source>
        <dbReference type="ARBA" id="ARBA00022679"/>
    </source>
</evidence>
<reference evidence="17" key="1">
    <citation type="submission" date="2016-08" db="EMBL/GenBank/DDBJ databases">
        <authorList>
            <person name="Seilhamer J.J."/>
        </authorList>
    </citation>
    <scope>NUCLEOTIDE SEQUENCE [LARGE SCALE GENOMIC DNA]</scope>
    <source>
        <strain evidence="17">F0677</strain>
    </source>
</reference>
<evidence type="ECO:0000256" key="13">
    <source>
        <dbReference type="ARBA" id="ARBA00023152"/>
    </source>
</evidence>
<dbReference type="KEGG" id="dpn:BCB69_00160"/>
<keyword evidence="20" id="KW-1185">Reference proteome</keyword>
<dbReference type="EMBL" id="QWKU01000001">
    <property type="protein sequence ID" value="RID94502.1"/>
    <property type="molecule type" value="Genomic_DNA"/>
</dbReference>
<proteinExistence type="inferred from homology"/>
<evidence type="ECO:0000259" key="16">
    <source>
        <dbReference type="Pfam" id="PF00365"/>
    </source>
</evidence>
<dbReference type="GO" id="GO:0042802">
    <property type="term" value="F:identical protein binding"/>
    <property type="evidence" value="ECO:0007669"/>
    <property type="project" value="TreeGrafter"/>
</dbReference>
<comment type="catalytic activity">
    <reaction evidence="15">
        <text>beta-D-fructose 6-phosphate + ATP = beta-D-fructose 1,6-bisphosphate + ADP + H(+)</text>
        <dbReference type="Rhea" id="RHEA:16109"/>
        <dbReference type="ChEBI" id="CHEBI:15378"/>
        <dbReference type="ChEBI" id="CHEBI:30616"/>
        <dbReference type="ChEBI" id="CHEBI:32966"/>
        <dbReference type="ChEBI" id="CHEBI:57634"/>
        <dbReference type="ChEBI" id="CHEBI:456216"/>
        <dbReference type="EC" id="2.7.1.11"/>
    </reaction>
</comment>
<dbReference type="InterPro" id="IPR000023">
    <property type="entry name" value="Phosphofructokinase_dom"/>
</dbReference>
<dbReference type="EMBL" id="CP017037">
    <property type="protein sequence ID" value="AOH38544.1"/>
    <property type="molecule type" value="Genomic_DNA"/>
</dbReference>
<keyword evidence="7" id="KW-0808">Transferase</keyword>
<evidence type="ECO:0000256" key="11">
    <source>
        <dbReference type="ARBA" id="ARBA00022840"/>
    </source>
</evidence>
<dbReference type="GO" id="GO:0046872">
    <property type="term" value="F:metal ion binding"/>
    <property type="evidence" value="ECO:0007669"/>
    <property type="project" value="UniProtKB-KW"/>
</dbReference>
<evidence type="ECO:0000256" key="12">
    <source>
        <dbReference type="ARBA" id="ARBA00022842"/>
    </source>
</evidence>
<dbReference type="InterPro" id="IPR035966">
    <property type="entry name" value="PKF_sf"/>
</dbReference>
<evidence type="ECO:0000256" key="1">
    <source>
        <dbReference type="ARBA" id="ARBA00001946"/>
    </source>
</evidence>
<evidence type="ECO:0000256" key="2">
    <source>
        <dbReference type="ARBA" id="ARBA00002659"/>
    </source>
</evidence>
<dbReference type="NCBIfam" id="NF002872">
    <property type="entry name" value="PRK03202.1"/>
    <property type="match status" value="1"/>
</dbReference>
<dbReference type="Gene3D" id="3.40.50.460">
    <property type="entry name" value="Phosphofructokinase domain"/>
    <property type="match status" value="1"/>
</dbReference>
<dbReference type="GO" id="GO:0048029">
    <property type="term" value="F:monosaccharide binding"/>
    <property type="evidence" value="ECO:0007669"/>
    <property type="project" value="TreeGrafter"/>
</dbReference>
<accession>A0A1B3WC40</accession>
<keyword evidence="13" id="KW-0324">Glycolysis</keyword>
<dbReference type="GO" id="GO:0030388">
    <property type="term" value="P:fructose 1,6-bisphosphate metabolic process"/>
    <property type="evidence" value="ECO:0007669"/>
    <property type="project" value="TreeGrafter"/>
</dbReference>
<evidence type="ECO:0000256" key="14">
    <source>
        <dbReference type="ARBA" id="ARBA00038478"/>
    </source>
</evidence>
<dbReference type="OrthoDB" id="9802503at2"/>
<sequence>MKKIAILTSGGDAPGMNAAIRGILRMAIFLNLEVCGVYQGYQGLLEEEFINMTSFMAGGIIHRGGTILKTARCALFTSDSIQKKAVGILKARHVDGVIVIGGDGSLKGAAALSRQGIPTITIPATIDNDMAGTEETIGFDTAVNTVLYAVRKIRDTAASHNRAAIIEVMGRHSGHIALAAGLSSGAEYILVPEIPYRKDALAHSLLSQMKLKRTNSIIICAEGAAHGPELATWLKEHTNIDVCVTNLGYIQRGGEPSSRDSLLGSLFGAKAVEYLFKQEWVHHMVGVIKNQVVFTPYEEIEGHTKEFNAELYKLASLLADREPIDKI</sequence>
<dbReference type="PANTHER" id="PTHR13697">
    <property type="entry name" value="PHOSPHOFRUCTOKINASE"/>
    <property type="match status" value="1"/>
</dbReference>
<dbReference type="AlphaFoldDB" id="A0A1B3WC40"/>
<comment type="function">
    <text evidence="2">Catalyzes the phosphorylation of D-fructose 6-phosphate to fructose 1,6-bisphosphate by ATP, the first committing step of glycolysis.</text>
</comment>
<comment type="subcellular location">
    <subcellularLocation>
        <location evidence="3">Cytoplasm</location>
    </subcellularLocation>
</comment>
<evidence type="ECO:0000256" key="3">
    <source>
        <dbReference type="ARBA" id="ARBA00004496"/>
    </source>
</evidence>
<keyword evidence="10 17" id="KW-0418">Kinase</keyword>
<dbReference type="PIRSF" id="PIRSF000532">
    <property type="entry name" value="ATP_PFK_prok"/>
    <property type="match status" value="1"/>
</dbReference>
<evidence type="ECO:0000313" key="20">
    <source>
        <dbReference type="Proteomes" id="UP000266262"/>
    </source>
</evidence>
<dbReference type="SUPFAM" id="SSF53784">
    <property type="entry name" value="Phosphofructokinase"/>
    <property type="match status" value="1"/>
</dbReference>
<name>A0A1B3WC40_9FIRM</name>
<evidence type="ECO:0000256" key="10">
    <source>
        <dbReference type="ARBA" id="ARBA00022777"/>
    </source>
</evidence>
<evidence type="ECO:0000256" key="4">
    <source>
        <dbReference type="ARBA" id="ARBA00004679"/>
    </source>
</evidence>
<feature type="domain" description="Phosphofructokinase" evidence="16">
    <location>
        <begin position="3"/>
        <end position="275"/>
    </location>
</feature>
<comment type="pathway">
    <text evidence="4">Carbohydrate degradation; glycolysis; D-glyceraldehyde 3-phosphate and glycerone phosphate from D-glucose: step 3/4.</text>
</comment>
<gene>
    <name evidence="17" type="ORF">BCB69_00160</name>
    <name evidence="18" type="ORF">DX915_03025</name>
</gene>
<dbReference type="STRING" id="39950.BCB69_00160"/>
<keyword evidence="9" id="KW-0547">Nucleotide-binding</keyword>
<dbReference type="GO" id="GO:0070095">
    <property type="term" value="F:fructose-6-phosphate binding"/>
    <property type="evidence" value="ECO:0007669"/>
    <property type="project" value="TreeGrafter"/>
</dbReference>
<dbReference type="FunFam" id="3.40.50.460:FF:000002">
    <property type="entry name" value="ATP-dependent 6-phosphofructokinase"/>
    <property type="match status" value="1"/>
</dbReference>
<reference evidence="19" key="2">
    <citation type="submission" date="2016-08" db="EMBL/GenBank/DDBJ databases">
        <authorList>
            <person name="Holder M.E."/>
            <person name="Ajami N.J."/>
            <person name="Petrosino J.F."/>
        </authorList>
    </citation>
    <scope>NUCLEOTIDE SEQUENCE [LARGE SCALE GENOMIC DNA]</scope>
    <source>
        <strain evidence="19">F0677</strain>
    </source>
</reference>
<reference evidence="18 20" key="3">
    <citation type="submission" date="2018-08" db="EMBL/GenBank/DDBJ databases">
        <title>Draft genome sequence of Dialister pneumosintes KCOM 1685.</title>
        <authorList>
            <person name="Kook J.-K."/>
            <person name="Park S.-N."/>
            <person name="Lim Y.K."/>
        </authorList>
    </citation>
    <scope>NUCLEOTIDE SEQUENCE [LARGE SCALE GENOMIC DNA]</scope>
    <source>
        <strain evidence="18 20">KCOM 1685</strain>
    </source>
</reference>
<dbReference type="GO" id="GO:0016208">
    <property type="term" value="F:AMP binding"/>
    <property type="evidence" value="ECO:0007669"/>
    <property type="project" value="TreeGrafter"/>
</dbReference>
<dbReference type="GO" id="GO:0005524">
    <property type="term" value="F:ATP binding"/>
    <property type="evidence" value="ECO:0007669"/>
    <property type="project" value="UniProtKB-KW"/>
</dbReference>
<evidence type="ECO:0000256" key="15">
    <source>
        <dbReference type="ARBA" id="ARBA00048070"/>
    </source>
</evidence>
<comment type="cofactor">
    <cofactor evidence="1">
        <name>Mg(2+)</name>
        <dbReference type="ChEBI" id="CHEBI:18420"/>
    </cofactor>
</comment>
<dbReference type="UniPathway" id="UPA00109">
    <property type="reaction ID" value="UER00182"/>
</dbReference>
<keyword evidence="11" id="KW-0067">ATP-binding</keyword>
<evidence type="ECO:0000256" key="8">
    <source>
        <dbReference type="ARBA" id="ARBA00022723"/>
    </source>
</evidence>
<dbReference type="InterPro" id="IPR022953">
    <property type="entry name" value="ATP_PFK"/>
</dbReference>
<dbReference type="Gene3D" id="3.40.50.450">
    <property type="match status" value="1"/>
</dbReference>
<evidence type="ECO:0000256" key="9">
    <source>
        <dbReference type="ARBA" id="ARBA00022741"/>
    </source>
</evidence>
<dbReference type="GO" id="GO:0006002">
    <property type="term" value="P:fructose 6-phosphate metabolic process"/>
    <property type="evidence" value="ECO:0007669"/>
    <property type="project" value="InterPro"/>
</dbReference>
<dbReference type="PRINTS" id="PR00476">
    <property type="entry name" value="PHFRCTKINASE"/>
</dbReference>
<evidence type="ECO:0000313" key="18">
    <source>
        <dbReference type="EMBL" id="RID94502.1"/>
    </source>
</evidence>
<evidence type="ECO:0000313" key="19">
    <source>
        <dbReference type="Proteomes" id="UP000094757"/>
    </source>
</evidence>
<dbReference type="Proteomes" id="UP000266262">
    <property type="component" value="Unassembled WGS sequence"/>
</dbReference>
<dbReference type="Pfam" id="PF00365">
    <property type="entry name" value="PFK"/>
    <property type="match status" value="1"/>
</dbReference>
<dbReference type="GO" id="GO:0005945">
    <property type="term" value="C:6-phosphofructokinase complex"/>
    <property type="evidence" value="ECO:0007669"/>
    <property type="project" value="TreeGrafter"/>
</dbReference>
<dbReference type="PANTHER" id="PTHR13697:SF4">
    <property type="entry name" value="ATP-DEPENDENT 6-PHOSPHOFRUCTOKINASE"/>
    <property type="match status" value="1"/>
</dbReference>